<dbReference type="PANTHER" id="PTHR33202">
    <property type="entry name" value="ZINC UPTAKE REGULATION PROTEIN"/>
    <property type="match status" value="1"/>
</dbReference>
<accession>A0A9X2HZL9</accession>
<dbReference type="GO" id="GO:0045892">
    <property type="term" value="P:negative regulation of DNA-templated transcription"/>
    <property type="evidence" value="ECO:0007669"/>
    <property type="project" value="TreeGrafter"/>
</dbReference>
<feature type="binding site" evidence="7">
    <location>
        <position position="115"/>
    </location>
    <ligand>
        <name>Zn(2+)</name>
        <dbReference type="ChEBI" id="CHEBI:29105"/>
    </ligand>
</feature>
<dbReference type="GO" id="GO:0000976">
    <property type="term" value="F:transcription cis-regulatory region binding"/>
    <property type="evidence" value="ECO:0007669"/>
    <property type="project" value="TreeGrafter"/>
</dbReference>
<sequence>MTDKEPLAFTRHNHSHCVSDALQAAVAICTERGARLTAIRQQVLELIWQSHKPLGAYALLDQLAEKSTKPVAPPTVYRALDFLLEQKLIHRIAAINAFIGCPHPDHNHASHFFLCDDCGRAEEIHSKSVSNSIKKAATEAGFAVQSQSLEVFGLCPDCRTQDGHDS</sequence>
<dbReference type="Gene3D" id="1.10.10.10">
    <property type="entry name" value="Winged helix-like DNA-binding domain superfamily/Winged helix DNA-binding domain"/>
    <property type="match status" value="1"/>
</dbReference>
<comment type="similarity">
    <text evidence="1">Belongs to the Fur family.</text>
</comment>
<dbReference type="Gene3D" id="3.30.1490.190">
    <property type="match status" value="1"/>
</dbReference>
<dbReference type="InterPro" id="IPR036388">
    <property type="entry name" value="WH-like_DNA-bd_sf"/>
</dbReference>
<dbReference type="InterPro" id="IPR043135">
    <property type="entry name" value="Fur_C"/>
</dbReference>
<evidence type="ECO:0000256" key="7">
    <source>
        <dbReference type="PIRSR" id="PIRSR602481-1"/>
    </source>
</evidence>
<evidence type="ECO:0000313" key="9">
    <source>
        <dbReference type="Proteomes" id="UP001139319"/>
    </source>
</evidence>
<proteinExistence type="inferred from homology"/>
<reference evidence="8" key="1">
    <citation type="submission" date="2022-05" db="EMBL/GenBank/DDBJ databases">
        <authorList>
            <person name="Sun H.-N."/>
        </authorList>
    </citation>
    <scope>NUCLEOTIDE SEQUENCE</scope>
    <source>
        <strain evidence="8">HB14</strain>
    </source>
</reference>
<comment type="caution">
    <text evidence="8">The sequence shown here is derived from an EMBL/GenBank/DDBJ whole genome shotgun (WGS) entry which is preliminary data.</text>
</comment>
<keyword evidence="5" id="KW-0238">DNA-binding</keyword>
<keyword evidence="3 7" id="KW-0862">Zinc</keyword>
<evidence type="ECO:0000256" key="1">
    <source>
        <dbReference type="ARBA" id="ARBA00007957"/>
    </source>
</evidence>
<feature type="binding site" evidence="7">
    <location>
        <position position="118"/>
    </location>
    <ligand>
        <name>Zn(2+)</name>
        <dbReference type="ChEBI" id="CHEBI:29105"/>
    </ligand>
</feature>
<keyword evidence="4" id="KW-0805">Transcription regulation</keyword>
<dbReference type="Proteomes" id="UP001139319">
    <property type="component" value="Unassembled WGS sequence"/>
</dbReference>
<dbReference type="InterPro" id="IPR002481">
    <property type="entry name" value="FUR"/>
</dbReference>
<gene>
    <name evidence="8" type="ORF">M6D89_12010</name>
</gene>
<evidence type="ECO:0000256" key="4">
    <source>
        <dbReference type="ARBA" id="ARBA00023015"/>
    </source>
</evidence>
<evidence type="ECO:0000256" key="3">
    <source>
        <dbReference type="ARBA" id="ARBA00022833"/>
    </source>
</evidence>
<evidence type="ECO:0000313" key="8">
    <source>
        <dbReference type="EMBL" id="MCP8900024.1"/>
    </source>
</evidence>
<dbReference type="GO" id="GO:1900376">
    <property type="term" value="P:regulation of secondary metabolite biosynthetic process"/>
    <property type="evidence" value="ECO:0007669"/>
    <property type="project" value="TreeGrafter"/>
</dbReference>
<dbReference type="CDD" id="cd07153">
    <property type="entry name" value="Fur_like"/>
    <property type="match status" value="1"/>
</dbReference>
<organism evidence="8 9">
    <name type="scientific">Gilvimarinus xylanilyticus</name>
    <dbReference type="NCBI Taxonomy" id="2944139"/>
    <lineage>
        <taxon>Bacteria</taxon>
        <taxon>Pseudomonadati</taxon>
        <taxon>Pseudomonadota</taxon>
        <taxon>Gammaproteobacteria</taxon>
        <taxon>Cellvibrionales</taxon>
        <taxon>Cellvibrionaceae</taxon>
        <taxon>Gilvimarinus</taxon>
    </lineage>
</organism>
<comment type="cofactor">
    <cofactor evidence="7">
        <name>Zn(2+)</name>
        <dbReference type="ChEBI" id="CHEBI:29105"/>
    </cofactor>
    <text evidence="7">Binds 1 zinc ion per subunit.</text>
</comment>
<dbReference type="EMBL" id="JAMFTH010000003">
    <property type="protein sequence ID" value="MCP8900024.1"/>
    <property type="molecule type" value="Genomic_DNA"/>
</dbReference>
<protein>
    <submittedName>
        <fullName evidence="8">Transcriptional repressor</fullName>
    </submittedName>
</protein>
<dbReference type="AlphaFoldDB" id="A0A9X2HZL9"/>
<dbReference type="RefSeq" id="WP_253968314.1">
    <property type="nucleotide sequence ID" value="NZ_JAMFTH010000003.1"/>
</dbReference>
<dbReference type="GO" id="GO:0005829">
    <property type="term" value="C:cytosol"/>
    <property type="evidence" value="ECO:0007669"/>
    <property type="project" value="TreeGrafter"/>
</dbReference>
<dbReference type="PANTHER" id="PTHR33202:SF6">
    <property type="entry name" value="ZINC UPTAKE REGULATION PROTEIN"/>
    <property type="match status" value="1"/>
</dbReference>
<dbReference type="Pfam" id="PF01475">
    <property type="entry name" value="FUR"/>
    <property type="match status" value="1"/>
</dbReference>
<reference evidence="8" key="2">
    <citation type="submission" date="2023-01" db="EMBL/GenBank/DDBJ databases">
        <title>Gilvimarinus xylanilyticus HB14 isolated from Caulerpa lentillifera aquaculture base in Hainan, China.</title>
        <authorList>
            <person name="Zhang Y.-J."/>
        </authorList>
    </citation>
    <scope>NUCLEOTIDE SEQUENCE</scope>
    <source>
        <strain evidence="8">HB14</strain>
    </source>
</reference>
<keyword evidence="6" id="KW-0804">Transcription</keyword>
<evidence type="ECO:0000256" key="6">
    <source>
        <dbReference type="ARBA" id="ARBA00023163"/>
    </source>
</evidence>
<keyword evidence="9" id="KW-1185">Reference proteome</keyword>
<dbReference type="InterPro" id="IPR036390">
    <property type="entry name" value="WH_DNA-bd_sf"/>
</dbReference>
<evidence type="ECO:0000256" key="2">
    <source>
        <dbReference type="ARBA" id="ARBA00022491"/>
    </source>
</evidence>
<dbReference type="SUPFAM" id="SSF46785">
    <property type="entry name" value="Winged helix' DNA-binding domain"/>
    <property type="match status" value="1"/>
</dbReference>
<evidence type="ECO:0000256" key="5">
    <source>
        <dbReference type="ARBA" id="ARBA00023125"/>
    </source>
</evidence>
<keyword evidence="7" id="KW-0479">Metal-binding</keyword>
<keyword evidence="2" id="KW-0678">Repressor</keyword>
<dbReference type="GO" id="GO:0008270">
    <property type="term" value="F:zinc ion binding"/>
    <property type="evidence" value="ECO:0007669"/>
    <property type="project" value="TreeGrafter"/>
</dbReference>
<dbReference type="GO" id="GO:0003700">
    <property type="term" value="F:DNA-binding transcription factor activity"/>
    <property type="evidence" value="ECO:0007669"/>
    <property type="project" value="InterPro"/>
</dbReference>
<name>A0A9X2HZL9_9GAMM</name>
<feature type="binding site" evidence="7">
    <location>
        <position position="158"/>
    </location>
    <ligand>
        <name>Zn(2+)</name>
        <dbReference type="ChEBI" id="CHEBI:29105"/>
    </ligand>
</feature>
<feature type="binding site" evidence="7">
    <location>
        <position position="155"/>
    </location>
    <ligand>
        <name>Zn(2+)</name>
        <dbReference type="ChEBI" id="CHEBI:29105"/>
    </ligand>
</feature>